<comment type="caution">
    <text evidence="1">The sequence shown here is derived from an EMBL/GenBank/DDBJ whole genome shotgun (WGS) entry which is preliminary data.</text>
</comment>
<keyword evidence="2" id="KW-1185">Reference proteome</keyword>
<protein>
    <submittedName>
        <fullName evidence="1">Uncharacterized protein</fullName>
    </submittedName>
</protein>
<gene>
    <name evidence="1" type="ORF">Tco_0878357</name>
</gene>
<dbReference type="Proteomes" id="UP001151760">
    <property type="component" value="Unassembled WGS sequence"/>
</dbReference>
<organism evidence="1 2">
    <name type="scientific">Tanacetum coccineum</name>
    <dbReference type="NCBI Taxonomy" id="301880"/>
    <lineage>
        <taxon>Eukaryota</taxon>
        <taxon>Viridiplantae</taxon>
        <taxon>Streptophyta</taxon>
        <taxon>Embryophyta</taxon>
        <taxon>Tracheophyta</taxon>
        <taxon>Spermatophyta</taxon>
        <taxon>Magnoliopsida</taxon>
        <taxon>eudicotyledons</taxon>
        <taxon>Gunneridae</taxon>
        <taxon>Pentapetalae</taxon>
        <taxon>asterids</taxon>
        <taxon>campanulids</taxon>
        <taxon>Asterales</taxon>
        <taxon>Asteraceae</taxon>
        <taxon>Asteroideae</taxon>
        <taxon>Anthemideae</taxon>
        <taxon>Anthemidinae</taxon>
        <taxon>Tanacetum</taxon>
    </lineage>
</organism>
<proteinExistence type="predicted"/>
<name>A0ABQ5C150_9ASTR</name>
<reference evidence="1" key="2">
    <citation type="submission" date="2022-01" db="EMBL/GenBank/DDBJ databases">
        <authorList>
            <person name="Yamashiro T."/>
            <person name="Shiraishi A."/>
            <person name="Satake H."/>
            <person name="Nakayama K."/>
        </authorList>
    </citation>
    <scope>NUCLEOTIDE SEQUENCE</scope>
</reference>
<reference evidence="1" key="1">
    <citation type="journal article" date="2022" name="Int. J. Mol. Sci.">
        <title>Draft Genome of Tanacetum Coccineum: Genomic Comparison of Closely Related Tanacetum-Family Plants.</title>
        <authorList>
            <person name="Yamashiro T."/>
            <person name="Shiraishi A."/>
            <person name="Nakayama K."/>
            <person name="Satake H."/>
        </authorList>
    </citation>
    <scope>NUCLEOTIDE SEQUENCE</scope>
</reference>
<accession>A0ABQ5C150</accession>
<evidence type="ECO:0000313" key="2">
    <source>
        <dbReference type="Proteomes" id="UP001151760"/>
    </source>
</evidence>
<sequence>MNGFLFNFELLMVGEDDFAGMRLQHVVLSEIKQLAIKIQRISLTGFPAQSIGSSNTDVLDSPCLLVLITGTSQSRQHESASHYKSLFDVGQAGFPSSLECWTGLHEMAMAAFESQYIGTMSAPTLLTIFRFVTGKYHSSSASRVVCRLIPIHLIDQTDEVLPALIQSMQNQPWLHLIVLWLGINLRPTDLKILPSGFPLRSDSGDVFSDQRKSYSERNPCPVAQYVLVLESKDIAFNGHYTSTIALVIYGSDICIIASVSFTNCCYLLATV</sequence>
<evidence type="ECO:0000313" key="1">
    <source>
        <dbReference type="EMBL" id="GJT19651.1"/>
    </source>
</evidence>
<dbReference type="EMBL" id="BQNB010013734">
    <property type="protein sequence ID" value="GJT19651.1"/>
    <property type="molecule type" value="Genomic_DNA"/>
</dbReference>